<evidence type="ECO:0000313" key="3">
    <source>
        <dbReference type="Proteomes" id="UP000308199"/>
    </source>
</evidence>
<feature type="compositionally biased region" description="Polar residues" evidence="1">
    <location>
        <begin position="371"/>
        <end position="390"/>
    </location>
</feature>
<feature type="region of interest" description="Disordered" evidence="1">
    <location>
        <begin position="413"/>
        <end position="432"/>
    </location>
</feature>
<reference evidence="2 3" key="1">
    <citation type="submission" date="2019-02" db="EMBL/GenBank/DDBJ databases">
        <title>Genome sequencing of the rare red list fungi Phellinidium pouzarii.</title>
        <authorList>
            <person name="Buettner E."/>
            <person name="Kellner H."/>
        </authorList>
    </citation>
    <scope>NUCLEOTIDE SEQUENCE [LARGE SCALE GENOMIC DNA]</scope>
    <source>
        <strain evidence="2 3">DSM 108285</strain>
    </source>
</reference>
<proteinExistence type="predicted"/>
<organism evidence="2 3">
    <name type="scientific">Phellinidium pouzarii</name>
    <dbReference type="NCBI Taxonomy" id="167371"/>
    <lineage>
        <taxon>Eukaryota</taxon>
        <taxon>Fungi</taxon>
        <taxon>Dikarya</taxon>
        <taxon>Basidiomycota</taxon>
        <taxon>Agaricomycotina</taxon>
        <taxon>Agaricomycetes</taxon>
        <taxon>Hymenochaetales</taxon>
        <taxon>Hymenochaetaceae</taxon>
        <taxon>Phellinidium</taxon>
    </lineage>
</organism>
<dbReference type="Proteomes" id="UP000308199">
    <property type="component" value="Unassembled WGS sequence"/>
</dbReference>
<sequence length="718" mass="79373">MPAPPDQSAQLSADITPNGPGDLSNVSYEVDRNGVLFQITEGADGMRTYKFFYCLRGSLRPYLYTYTNRVDLDAAEELRRVGLDAQGVQSWAPQPIDVPMTPPRDTRSALPAPSPLRRTRAAQLLTSPGLGAIAIGSPLRAQGEHAQATGAAIDGGTQNQGLSRDITFAHTSQLWKDTVRNLDAQPLSHVNYPGTSAQALEWDRMRARIERERRDLEIFETQTAILAKQSKAQLDALLQQINHRNNSNENAYLDNAMDEDIPSRFLSQTPTSRGSKRPVPTLPTPPEENGSLPGDHFVGGSSTEDAENHYGHQMPHGATLHTPHSLRAVPTEIIDTQANVQNTSYTHLLQYQSAIQIMQNATAKQYPESMSGVTDNSGVTTESASSTSDTLYFPAPTDNDIMENVEDDEQYAKSVSGHTNHSGGTTRSGSSTYYLNKYDFENKDTGRKAKEHIKIQREQTMECDRSGFPRRFASRTPSMSEEDYSDFRASTPCFSTGEREGSPFSDTPSVDNAIVTYPNHPYDGTEDAARSHATTPLFGAPDEEKYNPFSNSNHNHNTINPMSALMNDQGTTQSGIEYDSSATVEQLITKDAGPSTSARAPATPPSTPKKTRPPCIWREGRNTYNYNYDACTGSRIEDRRQDQSSCSKRKGKSREGQLAPIIYTKPLLFDASLSLSLIKFFSTKVHAIPYAPFNDFSSFSKNVRYWLSYILIHTPLNL</sequence>
<comment type="caution">
    <text evidence="2">The sequence shown here is derived from an EMBL/GenBank/DDBJ whole genome shotgun (WGS) entry which is preliminary data.</text>
</comment>
<evidence type="ECO:0000256" key="1">
    <source>
        <dbReference type="SAM" id="MobiDB-lite"/>
    </source>
</evidence>
<name>A0A4S4KXS6_9AGAM</name>
<keyword evidence="3" id="KW-1185">Reference proteome</keyword>
<feature type="compositionally biased region" description="Low complexity" evidence="1">
    <location>
        <begin position="414"/>
        <end position="432"/>
    </location>
</feature>
<protein>
    <submittedName>
        <fullName evidence="2">Uncharacterized protein</fullName>
    </submittedName>
</protein>
<feature type="region of interest" description="Disordered" evidence="1">
    <location>
        <begin position="368"/>
        <end position="394"/>
    </location>
</feature>
<dbReference type="AlphaFoldDB" id="A0A4S4KXS6"/>
<accession>A0A4S4KXS6</accession>
<feature type="region of interest" description="Disordered" evidence="1">
    <location>
        <begin position="468"/>
        <end position="487"/>
    </location>
</feature>
<feature type="region of interest" description="Disordered" evidence="1">
    <location>
        <begin position="1"/>
        <end position="22"/>
    </location>
</feature>
<feature type="region of interest" description="Disordered" evidence="1">
    <location>
        <begin position="264"/>
        <end position="319"/>
    </location>
</feature>
<dbReference type="EMBL" id="SGPK01000451">
    <property type="protein sequence ID" value="THH03457.1"/>
    <property type="molecule type" value="Genomic_DNA"/>
</dbReference>
<feature type="region of interest" description="Disordered" evidence="1">
    <location>
        <begin position="590"/>
        <end position="616"/>
    </location>
</feature>
<evidence type="ECO:0000313" key="2">
    <source>
        <dbReference type="EMBL" id="THH03457.1"/>
    </source>
</evidence>
<feature type="region of interest" description="Disordered" evidence="1">
    <location>
        <begin position="93"/>
        <end position="113"/>
    </location>
</feature>
<gene>
    <name evidence="2" type="ORF">EW145_g6237</name>
</gene>